<dbReference type="PANTHER" id="PTHR24567">
    <property type="entry name" value="CRP FAMILY TRANSCRIPTIONAL REGULATORY PROTEIN"/>
    <property type="match status" value="1"/>
</dbReference>
<gene>
    <name evidence="6" type="ORF">CWE15_03105</name>
</gene>
<dbReference type="OrthoDB" id="7643467at2"/>
<organism evidence="6 7">
    <name type="scientific">Aliidiomarina taiwanensis</name>
    <dbReference type="NCBI Taxonomy" id="946228"/>
    <lineage>
        <taxon>Bacteria</taxon>
        <taxon>Pseudomonadati</taxon>
        <taxon>Pseudomonadota</taxon>
        <taxon>Gammaproteobacteria</taxon>
        <taxon>Alteromonadales</taxon>
        <taxon>Idiomarinaceae</taxon>
        <taxon>Aliidiomarina</taxon>
    </lineage>
</organism>
<evidence type="ECO:0000313" key="7">
    <source>
        <dbReference type="Proteomes" id="UP000286976"/>
    </source>
</evidence>
<reference evidence="6 7" key="1">
    <citation type="journal article" date="2011" name="Front. Microbiol.">
        <title>Genomic signatures of strain selection and enhancement in Bacillus atrophaeus var. globigii, a historical biowarfare simulant.</title>
        <authorList>
            <person name="Gibbons H.S."/>
            <person name="Broomall S.M."/>
            <person name="McNew L.A."/>
            <person name="Daligault H."/>
            <person name="Chapman C."/>
            <person name="Bruce D."/>
            <person name="Karavis M."/>
            <person name="Krepps M."/>
            <person name="McGregor P.A."/>
            <person name="Hong C."/>
            <person name="Park K.H."/>
            <person name="Akmal A."/>
            <person name="Feldman A."/>
            <person name="Lin J.S."/>
            <person name="Chang W.E."/>
            <person name="Higgs B.W."/>
            <person name="Demirev P."/>
            <person name="Lindquist J."/>
            <person name="Liem A."/>
            <person name="Fochler E."/>
            <person name="Read T.D."/>
            <person name="Tapia R."/>
            <person name="Johnson S."/>
            <person name="Bishop-Lilly K.A."/>
            <person name="Detter C."/>
            <person name="Han C."/>
            <person name="Sozhamannan S."/>
            <person name="Rosenzweig C.N."/>
            <person name="Skowronski E.W."/>
        </authorList>
    </citation>
    <scope>NUCLEOTIDE SEQUENCE [LARGE SCALE GENOMIC DNA]</scope>
    <source>
        <strain evidence="6 7">AIT1</strain>
    </source>
</reference>
<dbReference type="PROSITE" id="PS00042">
    <property type="entry name" value="HTH_CRP_1"/>
    <property type="match status" value="1"/>
</dbReference>
<dbReference type="InterPro" id="IPR050397">
    <property type="entry name" value="Env_Response_Regulators"/>
</dbReference>
<dbReference type="Gene3D" id="1.10.10.10">
    <property type="entry name" value="Winged helix-like DNA-binding domain superfamily/Winged helix DNA-binding domain"/>
    <property type="match status" value="1"/>
</dbReference>
<dbReference type="GO" id="GO:0005829">
    <property type="term" value="C:cytosol"/>
    <property type="evidence" value="ECO:0007669"/>
    <property type="project" value="TreeGrafter"/>
</dbReference>
<evidence type="ECO:0000313" key="6">
    <source>
        <dbReference type="EMBL" id="RUO44169.1"/>
    </source>
</evidence>
<keyword evidence="2" id="KW-0238">DNA-binding</keyword>
<name>A0A432X9Y1_9GAMM</name>
<dbReference type="Pfam" id="PF13545">
    <property type="entry name" value="HTH_Crp_2"/>
    <property type="match status" value="1"/>
</dbReference>
<dbReference type="InterPro" id="IPR036390">
    <property type="entry name" value="WH_DNA-bd_sf"/>
</dbReference>
<dbReference type="Pfam" id="PF00027">
    <property type="entry name" value="cNMP_binding"/>
    <property type="match status" value="1"/>
</dbReference>
<dbReference type="FunFam" id="2.60.120.10:FF:000004">
    <property type="entry name" value="Fumarate/nitrate reduction transcriptional regulator Fnr"/>
    <property type="match status" value="1"/>
</dbReference>
<dbReference type="PROSITE" id="PS50042">
    <property type="entry name" value="CNMP_BINDING_3"/>
    <property type="match status" value="1"/>
</dbReference>
<dbReference type="EMBL" id="PIPQ01000001">
    <property type="protein sequence ID" value="RUO44169.1"/>
    <property type="molecule type" value="Genomic_DNA"/>
</dbReference>
<evidence type="ECO:0000259" key="5">
    <source>
        <dbReference type="PROSITE" id="PS51063"/>
    </source>
</evidence>
<dbReference type="NCBIfam" id="NF008365">
    <property type="entry name" value="PRK11161.1"/>
    <property type="match status" value="1"/>
</dbReference>
<keyword evidence="7" id="KW-1185">Reference proteome</keyword>
<dbReference type="InterPro" id="IPR018490">
    <property type="entry name" value="cNMP-bd_dom_sf"/>
</dbReference>
<evidence type="ECO:0000256" key="2">
    <source>
        <dbReference type="ARBA" id="ARBA00023125"/>
    </source>
</evidence>
<feature type="domain" description="Cyclic nucleotide-binding" evidence="4">
    <location>
        <begin position="23"/>
        <end position="93"/>
    </location>
</feature>
<dbReference type="InterPro" id="IPR018335">
    <property type="entry name" value="Tscrpt_reg_HTH_Crp-type_CS"/>
</dbReference>
<keyword evidence="3" id="KW-0804">Transcription</keyword>
<dbReference type="FunFam" id="1.10.10.10:FF:000028">
    <property type="entry name" value="Fumarate/nitrate reduction transcriptional regulator Fnr"/>
    <property type="match status" value="1"/>
</dbReference>
<dbReference type="InterPro" id="IPR012318">
    <property type="entry name" value="HTH_CRP"/>
</dbReference>
<dbReference type="PROSITE" id="PS51063">
    <property type="entry name" value="HTH_CRP_2"/>
    <property type="match status" value="1"/>
</dbReference>
<dbReference type="InterPro" id="IPR036388">
    <property type="entry name" value="WH-like_DNA-bd_sf"/>
</dbReference>
<protein>
    <submittedName>
        <fullName evidence="6">Transcriptional regulator FNR</fullName>
    </submittedName>
</protein>
<dbReference type="PRINTS" id="PR00034">
    <property type="entry name" value="HTHCRP"/>
</dbReference>
<evidence type="ECO:0000256" key="3">
    <source>
        <dbReference type="ARBA" id="ARBA00023163"/>
    </source>
</evidence>
<dbReference type="SUPFAM" id="SSF46785">
    <property type="entry name" value="Winged helix' DNA-binding domain"/>
    <property type="match status" value="1"/>
</dbReference>
<dbReference type="AlphaFoldDB" id="A0A432X9Y1"/>
<dbReference type="RefSeq" id="WP_126756565.1">
    <property type="nucleotide sequence ID" value="NZ_PIPQ01000001.1"/>
</dbReference>
<proteinExistence type="predicted"/>
<comment type="caution">
    <text evidence="6">The sequence shown here is derived from an EMBL/GenBank/DDBJ whole genome shotgun (WGS) entry which is preliminary data.</text>
</comment>
<sequence length="248" mass="27955">MSNESRLKNHINCQNCGINQLCLPYTLDDSSMDKLDSIIERKRPYQRGETLFRANDPLISLYAVRSGSLKSYMLNDAGEMQITAFHLPGDLIGFSSIGQEHYQGFAEALETSMVCEIPYNNLELLSGQVPSLRRQIMRLMSDEINADKRLLGLVTSRSAEARVATFLMELSSRFHKRGFSSTEYRLSMTRSEIGNYLGLTVETVSRLLGKFQKEQLIEVNGRFVKLLDSSRICEIAGLSPVPCQLKQA</sequence>
<dbReference type="PANTHER" id="PTHR24567:SF75">
    <property type="entry name" value="FUMARATE AND NITRATE REDUCTION REGULATORY PROTEIN"/>
    <property type="match status" value="1"/>
</dbReference>
<dbReference type="SMART" id="SM00100">
    <property type="entry name" value="cNMP"/>
    <property type="match status" value="1"/>
</dbReference>
<dbReference type="Gene3D" id="2.60.120.10">
    <property type="entry name" value="Jelly Rolls"/>
    <property type="match status" value="1"/>
</dbReference>
<dbReference type="SMART" id="SM00419">
    <property type="entry name" value="HTH_CRP"/>
    <property type="match status" value="1"/>
</dbReference>
<keyword evidence="1" id="KW-0805">Transcription regulation</keyword>
<accession>A0A432X9Y1</accession>
<dbReference type="GO" id="GO:0003700">
    <property type="term" value="F:DNA-binding transcription factor activity"/>
    <property type="evidence" value="ECO:0007669"/>
    <property type="project" value="InterPro"/>
</dbReference>
<dbReference type="GO" id="GO:0003677">
    <property type="term" value="F:DNA binding"/>
    <property type="evidence" value="ECO:0007669"/>
    <property type="project" value="UniProtKB-KW"/>
</dbReference>
<dbReference type="CDD" id="cd00038">
    <property type="entry name" value="CAP_ED"/>
    <property type="match status" value="1"/>
</dbReference>
<dbReference type="CDD" id="cd00092">
    <property type="entry name" value="HTH_CRP"/>
    <property type="match status" value="1"/>
</dbReference>
<dbReference type="InterPro" id="IPR000595">
    <property type="entry name" value="cNMP-bd_dom"/>
</dbReference>
<evidence type="ECO:0000256" key="1">
    <source>
        <dbReference type="ARBA" id="ARBA00023015"/>
    </source>
</evidence>
<dbReference type="Proteomes" id="UP000286976">
    <property type="component" value="Unassembled WGS sequence"/>
</dbReference>
<feature type="domain" description="HTH crp-type" evidence="5">
    <location>
        <begin position="157"/>
        <end position="230"/>
    </location>
</feature>
<dbReference type="InterPro" id="IPR014710">
    <property type="entry name" value="RmlC-like_jellyroll"/>
</dbReference>
<evidence type="ECO:0000259" key="4">
    <source>
        <dbReference type="PROSITE" id="PS50042"/>
    </source>
</evidence>
<dbReference type="SUPFAM" id="SSF51206">
    <property type="entry name" value="cAMP-binding domain-like"/>
    <property type="match status" value="1"/>
</dbReference>